<dbReference type="EMBL" id="CABGGW010000024">
    <property type="protein sequence ID" value="VUS72431.1"/>
    <property type="molecule type" value="Genomic_DNA"/>
</dbReference>
<sequence length="356" mass="39354">MSETLFLKNTETFAESMLRCGVRCHFAYPITPATDAMKYSAWRQPQKNGRMVQMESELAVANALAGYACTGKLGATTTSGPGMTLMQETLSFMAAGELPALFLDAMRVGPGDGDILGAQSNYFQATRGGGHGDYRVIVLAPSSGQEIADLMPHAVKLAYTWRTPILFVIDGVTCQMTESTTFPDEHDYSAEFDTSSWAITGTKDHAKRFLLTGSYNHEQGYEMNERLRHKYEKIKTQEQLWQQEEVEDAEVLVAAFGIHGRMSKDLVSSLRAEGKKVGYIRPITLWPFPDKAFESLPSSVKSILVVEMNHGQMVEDVRLAVNGKVPVHFLGKTGGNFPMCTLADMTREVNKLLDGE</sequence>
<dbReference type="OrthoDB" id="9794954at2"/>
<feature type="domain" description="Pyruvate flavodoxin/ferredoxin oxidoreductase pyrimidine binding" evidence="2">
    <location>
        <begin position="16"/>
        <end position="239"/>
    </location>
</feature>
<dbReference type="PANTHER" id="PTHR43088:SF1">
    <property type="entry name" value="SUBUNIT OF PYRUVATE:FLAVODOXIN OXIDOREDUCTASE"/>
    <property type="match status" value="1"/>
</dbReference>
<dbReference type="InterPro" id="IPR052368">
    <property type="entry name" value="2-oxoacid_oxidoreductase"/>
</dbReference>
<evidence type="ECO:0000256" key="1">
    <source>
        <dbReference type="ARBA" id="ARBA00023002"/>
    </source>
</evidence>
<dbReference type="Gene3D" id="3.40.50.970">
    <property type="match status" value="1"/>
</dbReference>
<dbReference type="InterPro" id="IPR029061">
    <property type="entry name" value="THDP-binding"/>
</dbReference>
<evidence type="ECO:0000313" key="5">
    <source>
        <dbReference type="Proteomes" id="UP000317374"/>
    </source>
</evidence>
<dbReference type="CDD" id="cd07034">
    <property type="entry name" value="TPP_PYR_PFOR_IOR-alpha_like"/>
    <property type="match status" value="1"/>
</dbReference>
<dbReference type="InterPro" id="IPR009014">
    <property type="entry name" value="Transketo_C/PFOR_II"/>
</dbReference>
<reference evidence="4 5" key="1">
    <citation type="submission" date="2019-07" db="EMBL/GenBank/DDBJ databases">
        <authorList>
            <person name="Brisse S."/>
            <person name="Rodrigues C."/>
            <person name="Thorpe H."/>
        </authorList>
    </citation>
    <scope>NUCLEOTIDE SEQUENCE [LARGE SCALE GENOMIC DNA]</scope>
    <source>
        <strain evidence="4">SB6422</strain>
    </source>
</reference>
<evidence type="ECO:0000313" key="4">
    <source>
        <dbReference type="EMBL" id="VUS72431.1"/>
    </source>
</evidence>
<accession>A0A564KTB2</accession>
<dbReference type="InterPro" id="IPR002880">
    <property type="entry name" value="Pyrv_Fd/Flavodoxin_OxRdtase_N"/>
</dbReference>
<evidence type="ECO:0000259" key="2">
    <source>
        <dbReference type="Pfam" id="PF01855"/>
    </source>
</evidence>
<dbReference type="Pfam" id="PF01855">
    <property type="entry name" value="POR_N"/>
    <property type="match status" value="1"/>
</dbReference>
<dbReference type="RefSeq" id="WP_142513531.1">
    <property type="nucleotide sequence ID" value="NZ_CABGGW010000024.1"/>
</dbReference>
<evidence type="ECO:0000259" key="3">
    <source>
        <dbReference type="Pfam" id="PF17147"/>
    </source>
</evidence>
<dbReference type="SUPFAM" id="SSF52518">
    <property type="entry name" value="Thiamin diphosphate-binding fold (THDP-binding)"/>
    <property type="match status" value="1"/>
</dbReference>
<dbReference type="GO" id="GO:0016491">
    <property type="term" value="F:oxidoreductase activity"/>
    <property type="evidence" value="ECO:0007669"/>
    <property type="project" value="UniProtKB-KW"/>
</dbReference>
<gene>
    <name evidence="4" type="primary">korA</name>
    <name evidence="4" type="ORF">SB6422_05781</name>
</gene>
<dbReference type="SUPFAM" id="SSF52922">
    <property type="entry name" value="TK C-terminal domain-like"/>
    <property type="match status" value="1"/>
</dbReference>
<dbReference type="Proteomes" id="UP000317374">
    <property type="component" value="Unassembled WGS sequence"/>
</dbReference>
<proteinExistence type="predicted"/>
<dbReference type="AlphaFoldDB" id="A0A564KTB2"/>
<feature type="domain" description="Pyruvate:ferredoxin oxidoreductase core" evidence="3">
    <location>
        <begin position="249"/>
        <end position="338"/>
    </location>
</feature>
<dbReference type="Pfam" id="PF17147">
    <property type="entry name" value="PFOR_II"/>
    <property type="match status" value="1"/>
</dbReference>
<dbReference type="PANTHER" id="PTHR43088">
    <property type="entry name" value="SUBUNIT OF PYRUVATE:FLAVODOXIN OXIDOREDUCTASE-RELATED"/>
    <property type="match status" value="1"/>
</dbReference>
<organism evidence="4 5">
    <name type="scientific">Klebsiella huaxiensis</name>
    <dbReference type="NCBI Taxonomy" id="2153354"/>
    <lineage>
        <taxon>Bacteria</taxon>
        <taxon>Pseudomonadati</taxon>
        <taxon>Pseudomonadota</taxon>
        <taxon>Gammaproteobacteria</taxon>
        <taxon>Enterobacterales</taxon>
        <taxon>Enterobacteriaceae</taxon>
        <taxon>Klebsiella/Raoultella group</taxon>
        <taxon>Klebsiella</taxon>
    </lineage>
</organism>
<dbReference type="InterPro" id="IPR033412">
    <property type="entry name" value="PFOR_II"/>
</dbReference>
<name>A0A564KTB2_9ENTR</name>
<keyword evidence="1" id="KW-0560">Oxidoreductase</keyword>
<protein>
    <submittedName>
        <fullName evidence="4">2-oxoglutarate oxidoreductase subunit KorA</fullName>
    </submittedName>
</protein>
<dbReference type="Gene3D" id="3.40.50.920">
    <property type="match status" value="1"/>
</dbReference>